<sequence>MKKFNISRHFAQIAPVYRHVRTLDPEPILAIRDILVQHKKLKKPIKIADIGAGTGRYTELLIKILKPENINAALLIDVSFEMLSMAQSYLAGRKAYFINSPAENLPLKSQTIEVLTAFNAIHHFDFKKFIREAQRVLKPGGFLFIYTRTQEQNRRSIWGKFFPNFSDKEYRLFWKDDLIKRLKRLKKFELVSYTEFEYPRISTMEELLKKVFAKHYSTFYLYDDEEYKQAVKLFKQNLLKYYDPEQITYTDENTLIALKKN</sequence>
<accession>A0A0P1LJU5</accession>
<keyword evidence="3 6" id="KW-0808">Transferase</keyword>
<evidence type="ECO:0000256" key="1">
    <source>
        <dbReference type="ARBA" id="ARBA00008361"/>
    </source>
</evidence>
<evidence type="ECO:0000313" key="5">
    <source>
        <dbReference type="EMBL" id="CUS76458.1"/>
    </source>
</evidence>
<accession>A0A0P1P7Y7</accession>
<dbReference type="PANTHER" id="PTHR44942">
    <property type="entry name" value="METHYLTRANSF_11 DOMAIN-CONTAINING PROTEIN"/>
    <property type="match status" value="1"/>
</dbReference>
<keyword evidence="2 6" id="KW-0489">Methyltransferase</keyword>
<dbReference type="CDD" id="cd02440">
    <property type="entry name" value="AdoMet_MTases"/>
    <property type="match status" value="1"/>
</dbReference>
<dbReference type="EMBL" id="CZVI01000001">
    <property type="protein sequence ID" value="CUS76458.1"/>
    <property type="molecule type" value="Genomic_DNA"/>
</dbReference>
<accession>A0A0P1MGZ7</accession>
<accession>A0A0P1LJZ7</accession>
<accession>A0A0S4N9U1</accession>
<dbReference type="Pfam" id="PF08241">
    <property type="entry name" value="Methyltransf_11"/>
    <property type="match status" value="1"/>
</dbReference>
<proteinExistence type="inferred from homology"/>
<dbReference type="InterPro" id="IPR013216">
    <property type="entry name" value="Methyltransf_11"/>
</dbReference>
<dbReference type="SUPFAM" id="SSF53335">
    <property type="entry name" value="S-adenosyl-L-methionine-dependent methyltransferases"/>
    <property type="match status" value="1"/>
</dbReference>
<dbReference type="EMBL" id="FAOP01000008">
    <property type="protein sequence ID" value="CUU08028.1"/>
    <property type="molecule type" value="Genomic_DNA"/>
</dbReference>
<reference evidence="5 8" key="2">
    <citation type="submission" date="2015-11" db="EMBL/GenBank/DDBJ databases">
        <authorList>
            <person name="Varghese N."/>
        </authorList>
    </citation>
    <scope>NUCLEOTIDE SEQUENCE [LARGE SCALE GENOMIC DNA]</scope>
    <source>
        <strain evidence="5 8">JGI-8</strain>
    </source>
</reference>
<organism evidence="6 7">
    <name type="scientific">Candidatus Kryptonium thompsonii</name>
    <dbReference type="NCBI Taxonomy" id="1633631"/>
    <lineage>
        <taxon>Bacteria</taxon>
        <taxon>Pseudomonadati</taxon>
        <taxon>Candidatus Kryptoniota</taxon>
        <taxon>Candidatus Kryptonium</taxon>
    </lineage>
</organism>
<gene>
    <name evidence="6" type="ORF">JGI4_01964</name>
    <name evidence="5" type="ORF">JGI8_00018</name>
</gene>
<dbReference type="Proteomes" id="UP000182200">
    <property type="component" value="Unassembled WGS sequence"/>
</dbReference>
<keyword evidence="8" id="KW-1185">Reference proteome</keyword>
<evidence type="ECO:0000313" key="8">
    <source>
        <dbReference type="Proteomes" id="UP000182200"/>
    </source>
</evidence>
<feature type="domain" description="Methyltransferase type 11" evidence="4">
    <location>
        <begin position="49"/>
        <end position="145"/>
    </location>
</feature>
<dbReference type="PANTHER" id="PTHR44942:SF4">
    <property type="entry name" value="METHYLTRANSFERASE TYPE 11 DOMAIN-CONTAINING PROTEIN"/>
    <property type="match status" value="1"/>
</dbReference>
<evidence type="ECO:0000256" key="3">
    <source>
        <dbReference type="ARBA" id="ARBA00022679"/>
    </source>
</evidence>
<dbReference type="GO" id="GO:0008757">
    <property type="term" value="F:S-adenosylmethionine-dependent methyltransferase activity"/>
    <property type="evidence" value="ECO:0007669"/>
    <property type="project" value="InterPro"/>
</dbReference>
<evidence type="ECO:0000256" key="2">
    <source>
        <dbReference type="ARBA" id="ARBA00022603"/>
    </source>
</evidence>
<accession>A0A0P1MX64</accession>
<dbReference type="InterPro" id="IPR029063">
    <property type="entry name" value="SAM-dependent_MTases_sf"/>
</dbReference>
<dbReference type="InterPro" id="IPR051052">
    <property type="entry name" value="Diverse_substrate_MTase"/>
</dbReference>
<protein>
    <submittedName>
        <fullName evidence="6">Methyltransferase domain-containing protein</fullName>
    </submittedName>
</protein>
<dbReference type="GO" id="GO:0032259">
    <property type="term" value="P:methylation"/>
    <property type="evidence" value="ECO:0007669"/>
    <property type="project" value="UniProtKB-KW"/>
</dbReference>
<comment type="similarity">
    <text evidence="1">Belongs to the methyltransferase superfamily.</text>
</comment>
<dbReference type="Proteomes" id="UP000182011">
    <property type="component" value="Unassembled WGS sequence"/>
</dbReference>
<dbReference type="AlphaFoldDB" id="A0A0P1M8Y3"/>
<dbReference type="STRING" id="1633631.GCA_001442925_01959"/>
<name>A0A0P1M8Y3_9BACT</name>
<dbReference type="Gene3D" id="3.40.50.150">
    <property type="entry name" value="Vaccinia Virus protein VP39"/>
    <property type="match status" value="1"/>
</dbReference>
<accession>A0A0P1MLL8</accession>
<evidence type="ECO:0000313" key="7">
    <source>
        <dbReference type="Proteomes" id="UP000182011"/>
    </source>
</evidence>
<accession>A0A0P1LAG6</accession>
<dbReference type="OrthoDB" id="9810615at2"/>
<evidence type="ECO:0000313" key="6">
    <source>
        <dbReference type="EMBL" id="CUU08028.1"/>
    </source>
</evidence>
<accession>A0A0P1LNT5</accession>
<reference evidence="6 7" key="1">
    <citation type="submission" date="2015-11" db="EMBL/GenBank/DDBJ databases">
        <authorList>
            <person name="Zhang Y."/>
            <person name="Guo Z."/>
        </authorList>
    </citation>
    <scope>NUCLEOTIDE SEQUENCE [LARGE SCALE GENOMIC DNA]</scope>
    <source>
        <strain evidence="6">JGI-4</strain>
    </source>
</reference>
<dbReference type="RefSeq" id="WP_047133266.1">
    <property type="nucleotide sequence ID" value="NZ_CZVI01000001.1"/>
</dbReference>
<accession>A0A0P1M8Y3</accession>
<evidence type="ECO:0000259" key="4">
    <source>
        <dbReference type="Pfam" id="PF08241"/>
    </source>
</evidence>